<accession>A0ABS9EFK1</accession>
<name>A0ABS9EFK1_9FLAO</name>
<keyword evidence="2" id="KW-1185">Reference proteome</keyword>
<sequence>MRTRLPELNLINIIINTSPKSKLYFNILAVLLLSLGCLNTNAQEVPLKHKNSGFIDFNAYRDSRDFNVFTINLFASLPHRLQYFSLTNYFGEPDTAELSKFYAEHNLRWAINEKIPIDLTYQYVLRQGETNDDHRFGLRWRLHDTPFLQSIFSTLNLSYTFNPMFFQYRKNTSPEYMSIIEHVYNLKIFPQKLGNRLYIAGFADQNFNYKENDKVAFEWVSEHQIGLRLIDQLYAVAEYRINTFVPSNNYGWGYGLEYKMIF</sequence>
<evidence type="ECO:0008006" key="3">
    <source>
        <dbReference type="Google" id="ProtNLM"/>
    </source>
</evidence>
<dbReference type="Proteomes" id="UP001179363">
    <property type="component" value="Unassembled WGS sequence"/>
</dbReference>
<comment type="caution">
    <text evidence="1">The sequence shown here is derived from an EMBL/GenBank/DDBJ whole genome shotgun (WGS) entry which is preliminary data.</text>
</comment>
<evidence type="ECO:0000313" key="1">
    <source>
        <dbReference type="EMBL" id="MCF4101659.1"/>
    </source>
</evidence>
<proteinExistence type="predicted"/>
<organism evidence="1 2">
    <name type="scientific">Gillisia lutea</name>
    <dbReference type="NCBI Taxonomy" id="2909668"/>
    <lineage>
        <taxon>Bacteria</taxon>
        <taxon>Pseudomonadati</taxon>
        <taxon>Bacteroidota</taxon>
        <taxon>Flavobacteriia</taxon>
        <taxon>Flavobacteriales</taxon>
        <taxon>Flavobacteriaceae</taxon>
        <taxon>Gillisia</taxon>
    </lineage>
</organism>
<gene>
    <name evidence="1" type="ORF">L1I30_08285</name>
</gene>
<reference evidence="1" key="1">
    <citation type="submission" date="2022-01" db="EMBL/GenBank/DDBJ databases">
        <title>Gillisia lutea sp. nov., isolated from marine plastic residues from the Malvarosa beach (Valencia, Spain).</title>
        <authorList>
            <person name="Vidal-Verdu A."/>
            <person name="Molina-Menor E."/>
            <person name="Satari L."/>
            <person name="Pascual J."/>
            <person name="Pereto J."/>
            <person name="Porcar M."/>
        </authorList>
    </citation>
    <scope>NUCLEOTIDE SEQUENCE</scope>
    <source>
        <strain evidence="1">M10.2A</strain>
    </source>
</reference>
<dbReference type="RefSeq" id="WP_236133808.1">
    <property type="nucleotide sequence ID" value="NZ_JAKGTH010000008.1"/>
</dbReference>
<evidence type="ECO:0000313" key="2">
    <source>
        <dbReference type="Proteomes" id="UP001179363"/>
    </source>
</evidence>
<dbReference type="EMBL" id="JAKGTH010000008">
    <property type="protein sequence ID" value="MCF4101659.1"/>
    <property type="molecule type" value="Genomic_DNA"/>
</dbReference>
<protein>
    <recommendedName>
        <fullName evidence="3">DUF2490 domain-containing protein</fullName>
    </recommendedName>
</protein>